<comment type="caution">
    <text evidence="3">The sequence shown here is derived from an EMBL/GenBank/DDBJ whole genome shotgun (WGS) entry which is preliminary data.</text>
</comment>
<dbReference type="SUPFAM" id="SSF46689">
    <property type="entry name" value="Homeodomain-like"/>
    <property type="match status" value="1"/>
</dbReference>
<dbReference type="Gene3D" id="1.10.10.60">
    <property type="entry name" value="Homeodomain-like"/>
    <property type="match status" value="1"/>
</dbReference>
<evidence type="ECO:0000313" key="3">
    <source>
        <dbReference type="EMBL" id="KAJ3659728.1"/>
    </source>
</evidence>
<dbReference type="AlphaFoldDB" id="A0AA38IKN1"/>
<proteinExistence type="predicted"/>
<accession>A0AA38IKN1</accession>
<reference evidence="3" key="1">
    <citation type="journal article" date="2023" name="G3 (Bethesda)">
        <title>Whole genome assemblies of Zophobas morio and Tenebrio molitor.</title>
        <authorList>
            <person name="Kaur S."/>
            <person name="Stinson S.A."/>
            <person name="diCenzo G.C."/>
        </authorList>
    </citation>
    <scope>NUCLEOTIDE SEQUENCE</scope>
    <source>
        <strain evidence="3">QUZm001</strain>
    </source>
</reference>
<comment type="subcellular location">
    <subcellularLocation>
        <location evidence="1">Nucleus</location>
    </subcellularLocation>
</comment>
<organism evidence="3 4">
    <name type="scientific">Zophobas morio</name>
    <dbReference type="NCBI Taxonomy" id="2755281"/>
    <lineage>
        <taxon>Eukaryota</taxon>
        <taxon>Metazoa</taxon>
        <taxon>Ecdysozoa</taxon>
        <taxon>Arthropoda</taxon>
        <taxon>Hexapoda</taxon>
        <taxon>Insecta</taxon>
        <taxon>Pterygota</taxon>
        <taxon>Neoptera</taxon>
        <taxon>Endopterygota</taxon>
        <taxon>Coleoptera</taxon>
        <taxon>Polyphaga</taxon>
        <taxon>Cucujiformia</taxon>
        <taxon>Tenebrionidae</taxon>
        <taxon>Zophobas</taxon>
    </lineage>
</organism>
<dbReference type="GO" id="GO:0003677">
    <property type="term" value="F:DNA binding"/>
    <property type="evidence" value="ECO:0007669"/>
    <property type="project" value="InterPro"/>
</dbReference>
<evidence type="ECO:0000259" key="2">
    <source>
        <dbReference type="Pfam" id="PF05225"/>
    </source>
</evidence>
<evidence type="ECO:0000256" key="1">
    <source>
        <dbReference type="ARBA" id="ARBA00004123"/>
    </source>
</evidence>
<sequence>MVPPRAKQGKWTEDALEGAIEAVTKRLLDYKAAAEYNIPCRTLRKYVNKNITEKAKFGRKFTLSEEQQNELCTRNLKLAEVGYPITQKILRLCVYKFCTQNRIKHQFSDVKKIATHKWARSFMKTKSNHCVSKSSKFKSRTCTETKQVCCG</sequence>
<dbReference type="InterPro" id="IPR009057">
    <property type="entry name" value="Homeodomain-like_sf"/>
</dbReference>
<dbReference type="Pfam" id="PF05225">
    <property type="entry name" value="HTH_psq"/>
    <property type="match status" value="1"/>
</dbReference>
<dbReference type="EMBL" id="JALNTZ010000003">
    <property type="protein sequence ID" value="KAJ3659728.1"/>
    <property type="molecule type" value="Genomic_DNA"/>
</dbReference>
<dbReference type="InterPro" id="IPR007889">
    <property type="entry name" value="HTH_Psq"/>
</dbReference>
<dbReference type="GO" id="GO:0005634">
    <property type="term" value="C:nucleus"/>
    <property type="evidence" value="ECO:0007669"/>
    <property type="project" value="UniProtKB-SubCell"/>
</dbReference>
<dbReference type="Proteomes" id="UP001168821">
    <property type="component" value="Unassembled WGS sequence"/>
</dbReference>
<keyword evidence="4" id="KW-1185">Reference proteome</keyword>
<gene>
    <name evidence="3" type="ORF">Zmor_011402</name>
</gene>
<protein>
    <recommendedName>
        <fullName evidence="2">HTH psq-type domain-containing protein</fullName>
    </recommendedName>
</protein>
<evidence type="ECO:0000313" key="4">
    <source>
        <dbReference type="Proteomes" id="UP001168821"/>
    </source>
</evidence>
<name>A0AA38IKN1_9CUCU</name>
<feature type="domain" description="HTH psq-type" evidence="2">
    <location>
        <begin position="12"/>
        <end position="52"/>
    </location>
</feature>